<evidence type="ECO:0000313" key="3">
    <source>
        <dbReference type="Proteomes" id="UP000799537"/>
    </source>
</evidence>
<accession>A0A6A6CWV9</accession>
<proteinExistence type="predicted"/>
<dbReference type="PANTHER" id="PTHR47843">
    <property type="entry name" value="BTB DOMAIN-CONTAINING PROTEIN-RELATED"/>
    <property type="match status" value="1"/>
</dbReference>
<dbReference type="PANTHER" id="PTHR47843:SF2">
    <property type="entry name" value="BTB DOMAIN-CONTAINING PROTEIN"/>
    <property type="match status" value="1"/>
</dbReference>
<gene>
    <name evidence="2" type="ORF">M409DRAFT_19505</name>
</gene>
<sequence length="196" mass="22820">MAPNIPPDLFAINNRRNVWTGDVIVVLVGSQEKRFIVHETPLRENSAFFEAALGRDWKETADRVVKLPEEAPYQFHVYVHWLYRGLYRGMKDGSQFSPRDLARLYTLGSRLQDHDFQDAVVDAFIYRCGMIPTIPDDNIVYLIFSNTIEGDPMRRFLVHVRVRAGYLELSTMRSVGTWRSSISMLQKQLWKVQRQA</sequence>
<organism evidence="2 3">
    <name type="scientific">Zasmidium cellare ATCC 36951</name>
    <dbReference type="NCBI Taxonomy" id="1080233"/>
    <lineage>
        <taxon>Eukaryota</taxon>
        <taxon>Fungi</taxon>
        <taxon>Dikarya</taxon>
        <taxon>Ascomycota</taxon>
        <taxon>Pezizomycotina</taxon>
        <taxon>Dothideomycetes</taxon>
        <taxon>Dothideomycetidae</taxon>
        <taxon>Mycosphaerellales</taxon>
        <taxon>Mycosphaerellaceae</taxon>
        <taxon>Zasmidium</taxon>
    </lineage>
</organism>
<keyword evidence="3" id="KW-1185">Reference proteome</keyword>
<dbReference type="OrthoDB" id="3650764at2759"/>
<dbReference type="RefSeq" id="XP_033671579.1">
    <property type="nucleotide sequence ID" value="XM_033804971.1"/>
</dbReference>
<dbReference type="SUPFAM" id="SSF54695">
    <property type="entry name" value="POZ domain"/>
    <property type="match status" value="1"/>
</dbReference>
<dbReference type="EMBL" id="ML993585">
    <property type="protein sequence ID" value="KAF2170690.1"/>
    <property type="molecule type" value="Genomic_DNA"/>
</dbReference>
<evidence type="ECO:0000313" key="2">
    <source>
        <dbReference type="EMBL" id="KAF2170690.1"/>
    </source>
</evidence>
<dbReference type="AlphaFoldDB" id="A0A6A6CWV9"/>
<dbReference type="InterPro" id="IPR000210">
    <property type="entry name" value="BTB/POZ_dom"/>
</dbReference>
<dbReference type="InterPro" id="IPR011333">
    <property type="entry name" value="SKP1/BTB/POZ_sf"/>
</dbReference>
<protein>
    <recommendedName>
        <fullName evidence="1">BTB domain-containing protein</fullName>
    </recommendedName>
</protein>
<evidence type="ECO:0000259" key="1">
    <source>
        <dbReference type="PROSITE" id="PS50097"/>
    </source>
</evidence>
<dbReference type="GeneID" id="54558243"/>
<name>A0A6A6CWV9_ZASCE</name>
<dbReference type="PROSITE" id="PS50097">
    <property type="entry name" value="BTB"/>
    <property type="match status" value="1"/>
</dbReference>
<dbReference type="Gene3D" id="3.30.710.10">
    <property type="entry name" value="Potassium Channel Kv1.1, Chain A"/>
    <property type="match status" value="1"/>
</dbReference>
<reference evidence="2" key="1">
    <citation type="journal article" date="2020" name="Stud. Mycol.">
        <title>101 Dothideomycetes genomes: a test case for predicting lifestyles and emergence of pathogens.</title>
        <authorList>
            <person name="Haridas S."/>
            <person name="Albert R."/>
            <person name="Binder M."/>
            <person name="Bloem J."/>
            <person name="Labutti K."/>
            <person name="Salamov A."/>
            <person name="Andreopoulos B."/>
            <person name="Baker S."/>
            <person name="Barry K."/>
            <person name="Bills G."/>
            <person name="Bluhm B."/>
            <person name="Cannon C."/>
            <person name="Castanera R."/>
            <person name="Culley D."/>
            <person name="Daum C."/>
            <person name="Ezra D."/>
            <person name="Gonzalez J."/>
            <person name="Henrissat B."/>
            <person name="Kuo A."/>
            <person name="Liang C."/>
            <person name="Lipzen A."/>
            <person name="Lutzoni F."/>
            <person name="Magnuson J."/>
            <person name="Mondo S."/>
            <person name="Nolan M."/>
            <person name="Ohm R."/>
            <person name="Pangilinan J."/>
            <person name="Park H.-J."/>
            <person name="Ramirez L."/>
            <person name="Alfaro M."/>
            <person name="Sun H."/>
            <person name="Tritt A."/>
            <person name="Yoshinaga Y."/>
            <person name="Zwiers L.-H."/>
            <person name="Turgeon B."/>
            <person name="Goodwin S."/>
            <person name="Spatafora J."/>
            <person name="Crous P."/>
            <person name="Grigoriev I."/>
        </authorList>
    </citation>
    <scope>NUCLEOTIDE SEQUENCE</scope>
    <source>
        <strain evidence="2">ATCC 36951</strain>
    </source>
</reference>
<dbReference type="Proteomes" id="UP000799537">
    <property type="component" value="Unassembled WGS sequence"/>
</dbReference>
<dbReference type="CDD" id="cd18186">
    <property type="entry name" value="BTB_POZ_ZBTB_KLHL-like"/>
    <property type="match status" value="1"/>
</dbReference>
<feature type="domain" description="BTB" evidence="1">
    <location>
        <begin position="21"/>
        <end position="85"/>
    </location>
</feature>